<gene>
    <name evidence="8" type="ORF">C0081_01620</name>
    <name evidence="7" type="ORF">C0081_19660</name>
</gene>
<dbReference type="CDD" id="cd00609">
    <property type="entry name" value="AAT_like"/>
    <property type="match status" value="1"/>
</dbReference>
<sequence>MSGSLVGPEMFAAWAHRCFARFWGFSDLIKSNLWLYIKNHKVNNHRAKKMLAGHIMLDRSSDDGLVRQLFGQIRQLIERGDLVAGFTLPSSRQLALALGVGRNTVVMAYEQLELEGYLQSDGRRGTCVSEASRGFLGGAPDARDDVARVRTASAPRLSRQALQLMSVERRSLPTPSTFQPGLPDVRSFPHNLWGRMLRRAARHLPLHPDMAGYAHYSGLPALKQAILAHAAASRGVIAEVDQVMILSSAQAALDLVARLLLNPGDMALHEEPGYGGMTAALKGAEALCHPIAVHQQNSFSQLLDRLPEGADPRLIYTTPSHQFPSGQVMALQDRLALLSQADALGAFILEDDYDSEFHFSGAPISCLQGLDRRDVVIYMGTFSKSLMPSLHVAYLIVPKRLVAATQLSLRNVGAVPSVVVQQALADFMADGHLRAHVREMNKLYHARRDALVAGLNRHCRPFLAPVVPDGGIQLPAYFTEHALGRGFDDKTLVPLLRKDGVESSALSSLYWSSQSKGSSKVKQGLFLGYAASNLEEIEAGVTRIATRLDAMAS</sequence>
<dbReference type="InterPro" id="IPR000524">
    <property type="entry name" value="Tscrpt_reg_HTH_GntR"/>
</dbReference>
<dbReference type="PROSITE" id="PS50949">
    <property type="entry name" value="HTH_GNTR"/>
    <property type="match status" value="1"/>
</dbReference>
<keyword evidence="2" id="KW-0663">Pyridoxal phosphate</keyword>
<comment type="similarity">
    <text evidence="1">In the C-terminal section; belongs to the class-I pyridoxal-phosphate-dependent aminotransferase family.</text>
</comment>
<evidence type="ECO:0000256" key="4">
    <source>
        <dbReference type="ARBA" id="ARBA00023125"/>
    </source>
</evidence>
<dbReference type="Pfam" id="PF00155">
    <property type="entry name" value="Aminotran_1_2"/>
    <property type="match status" value="1"/>
</dbReference>
<evidence type="ECO:0000256" key="1">
    <source>
        <dbReference type="ARBA" id="ARBA00005384"/>
    </source>
</evidence>
<dbReference type="InterPro" id="IPR015421">
    <property type="entry name" value="PyrdxlP-dep_Trfase_major"/>
</dbReference>
<dbReference type="GO" id="GO:0003677">
    <property type="term" value="F:DNA binding"/>
    <property type="evidence" value="ECO:0007669"/>
    <property type="project" value="UniProtKB-KW"/>
</dbReference>
<keyword evidence="4" id="KW-0238">DNA-binding</keyword>
<keyword evidence="5" id="KW-0804">Transcription</keyword>
<dbReference type="EMBL" id="PKUQ01000001">
    <property type="protein sequence ID" value="PLW78961.1"/>
    <property type="molecule type" value="Genomic_DNA"/>
</dbReference>
<dbReference type="InterPro" id="IPR051446">
    <property type="entry name" value="HTH_trans_reg/aminotransferase"/>
</dbReference>
<proteinExistence type="inferred from homology"/>
<dbReference type="InterPro" id="IPR015424">
    <property type="entry name" value="PyrdxlP-dep_Trfase"/>
</dbReference>
<dbReference type="SUPFAM" id="SSF46785">
    <property type="entry name" value="Winged helix' DNA-binding domain"/>
    <property type="match status" value="1"/>
</dbReference>
<keyword evidence="3" id="KW-0805">Transcription regulation</keyword>
<protein>
    <recommendedName>
        <fullName evidence="6">HTH gntR-type domain-containing protein</fullName>
    </recommendedName>
</protein>
<evidence type="ECO:0000313" key="7">
    <source>
        <dbReference type="EMBL" id="PLW75554.1"/>
    </source>
</evidence>
<keyword evidence="9" id="KW-1185">Reference proteome</keyword>
<dbReference type="SMART" id="SM00345">
    <property type="entry name" value="HTH_GNTR"/>
    <property type="match status" value="1"/>
</dbReference>
<dbReference type="AlphaFoldDB" id="A0A2N5XM37"/>
<dbReference type="Gene3D" id="1.10.10.10">
    <property type="entry name" value="Winged helix-like DNA-binding domain superfamily/Winged helix DNA-binding domain"/>
    <property type="match status" value="1"/>
</dbReference>
<evidence type="ECO:0000256" key="2">
    <source>
        <dbReference type="ARBA" id="ARBA00022898"/>
    </source>
</evidence>
<evidence type="ECO:0000256" key="3">
    <source>
        <dbReference type="ARBA" id="ARBA00023015"/>
    </source>
</evidence>
<name>A0A2N5XM37_9HYPH</name>
<accession>A0A2N5XM37</accession>
<organism evidence="7 9">
    <name type="scientific">Cohaesibacter celericrescens</name>
    <dbReference type="NCBI Taxonomy" id="2067669"/>
    <lineage>
        <taxon>Bacteria</taxon>
        <taxon>Pseudomonadati</taxon>
        <taxon>Pseudomonadota</taxon>
        <taxon>Alphaproteobacteria</taxon>
        <taxon>Hyphomicrobiales</taxon>
        <taxon>Cohaesibacteraceae</taxon>
    </lineage>
</organism>
<dbReference type="GO" id="GO:0003700">
    <property type="term" value="F:DNA-binding transcription factor activity"/>
    <property type="evidence" value="ECO:0007669"/>
    <property type="project" value="InterPro"/>
</dbReference>
<dbReference type="GO" id="GO:0030170">
    <property type="term" value="F:pyridoxal phosphate binding"/>
    <property type="evidence" value="ECO:0007669"/>
    <property type="project" value="InterPro"/>
</dbReference>
<evidence type="ECO:0000313" key="8">
    <source>
        <dbReference type="EMBL" id="PLW78961.1"/>
    </source>
</evidence>
<dbReference type="SUPFAM" id="SSF53383">
    <property type="entry name" value="PLP-dependent transferases"/>
    <property type="match status" value="1"/>
</dbReference>
<dbReference type="InterPro" id="IPR004839">
    <property type="entry name" value="Aminotransferase_I/II_large"/>
</dbReference>
<dbReference type="Pfam" id="PF00392">
    <property type="entry name" value="GntR"/>
    <property type="match status" value="1"/>
</dbReference>
<evidence type="ECO:0000313" key="9">
    <source>
        <dbReference type="Proteomes" id="UP000234881"/>
    </source>
</evidence>
<dbReference type="Gene3D" id="3.40.640.10">
    <property type="entry name" value="Type I PLP-dependent aspartate aminotransferase-like (Major domain)"/>
    <property type="match status" value="1"/>
</dbReference>
<dbReference type="OrthoDB" id="9808770at2"/>
<evidence type="ECO:0000256" key="5">
    <source>
        <dbReference type="ARBA" id="ARBA00023163"/>
    </source>
</evidence>
<dbReference type="PANTHER" id="PTHR46577">
    <property type="entry name" value="HTH-TYPE TRANSCRIPTIONAL REGULATORY PROTEIN GABR"/>
    <property type="match status" value="1"/>
</dbReference>
<dbReference type="EMBL" id="PKUQ01000050">
    <property type="protein sequence ID" value="PLW75554.1"/>
    <property type="molecule type" value="Genomic_DNA"/>
</dbReference>
<feature type="domain" description="HTH gntR-type" evidence="6">
    <location>
        <begin position="63"/>
        <end position="131"/>
    </location>
</feature>
<dbReference type="PANTHER" id="PTHR46577:SF1">
    <property type="entry name" value="HTH-TYPE TRANSCRIPTIONAL REGULATORY PROTEIN GABR"/>
    <property type="match status" value="1"/>
</dbReference>
<reference evidence="7 9" key="1">
    <citation type="submission" date="2018-01" db="EMBL/GenBank/DDBJ databases">
        <title>The draft genome sequence of Cohaesibacter sp. H1304.</title>
        <authorList>
            <person name="Wang N.-N."/>
            <person name="Du Z.-J."/>
        </authorList>
    </citation>
    <scope>NUCLEOTIDE SEQUENCE [LARGE SCALE GENOMIC DNA]</scope>
    <source>
        <strain evidence="7 9">H1304</strain>
    </source>
</reference>
<evidence type="ECO:0000259" key="6">
    <source>
        <dbReference type="PROSITE" id="PS50949"/>
    </source>
</evidence>
<comment type="caution">
    <text evidence="7">The sequence shown here is derived from an EMBL/GenBank/DDBJ whole genome shotgun (WGS) entry which is preliminary data.</text>
</comment>
<dbReference type="CDD" id="cd07377">
    <property type="entry name" value="WHTH_GntR"/>
    <property type="match status" value="1"/>
</dbReference>
<dbReference type="InterPro" id="IPR036390">
    <property type="entry name" value="WH_DNA-bd_sf"/>
</dbReference>
<dbReference type="PRINTS" id="PR00035">
    <property type="entry name" value="HTHGNTR"/>
</dbReference>
<dbReference type="Proteomes" id="UP000234881">
    <property type="component" value="Unassembled WGS sequence"/>
</dbReference>
<dbReference type="InterPro" id="IPR036388">
    <property type="entry name" value="WH-like_DNA-bd_sf"/>
</dbReference>